<evidence type="ECO:0000313" key="2">
    <source>
        <dbReference type="Proteomes" id="UP000217182"/>
    </source>
</evidence>
<evidence type="ECO:0000313" key="1">
    <source>
        <dbReference type="EMBL" id="ATA19142.1"/>
    </source>
</evidence>
<organism evidence="1 2">
    <name type="scientific">Gibbsiella quercinecans</name>
    <dbReference type="NCBI Taxonomy" id="929813"/>
    <lineage>
        <taxon>Bacteria</taxon>
        <taxon>Pseudomonadati</taxon>
        <taxon>Pseudomonadota</taxon>
        <taxon>Gammaproteobacteria</taxon>
        <taxon>Enterobacterales</taxon>
        <taxon>Yersiniaceae</taxon>
        <taxon>Gibbsiella</taxon>
    </lineage>
</organism>
<dbReference type="AlphaFoldDB" id="A0A250AZL0"/>
<keyword evidence="2" id="KW-1185">Reference proteome</keyword>
<sequence length="68" mass="7012">MLSEFSAGRGALGTGLLCTGGFFLTSGFGFGARSSIGGNVWLTRDTPPDSNIRQASLLQSPFKDGDGI</sequence>
<protein>
    <submittedName>
        <fullName evidence="1">Uncharacterized protein</fullName>
    </submittedName>
</protein>
<dbReference type="RefSeq" id="WP_095845744.1">
    <property type="nucleotide sequence ID" value="NZ_CP014136.1"/>
</dbReference>
<accession>A0A250AZL0</accession>
<proteinExistence type="predicted"/>
<gene>
    <name evidence="1" type="ORF">AWC35_07140</name>
</gene>
<dbReference type="EMBL" id="CP014136">
    <property type="protein sequence ID" value="ATA19142.1"/>
    <property type="molecule type" value="Genomic_DNA"/>
</dbReference>
<dbReference type="Proteomes" id="UP000217182">
    <property type="component" value="Chromosome"/>
</dbReference>
<dbReference type="KEGG" id="gqu:AWC35_07140"/>
<reference evidence="1 2" key="1">
    <citation type="submission" date="2016-01" db="EMBL/GenBank/DDBJ databases">
        <authorList>
            <person name="Oliw E.H."/>
        </authorList>
    </citation>
    <scope>NUCLEOTIDE SEQUENCE [LARGE SCALE GENOMIC DNA]</scope>
    <source>
        <strain evidence="1 2">FRB97</strain>
    </source>
</reference>
<name>A0A250AZL0_9GAMM</name>